<dbReference type="Proteomes" id="UP000509346">
    <property type="component" value="Chromosome"/>
</dbReference>
<dbReference type="GeneID" id="56084915"/>
<feature type="transmembrane region" description="Helical" evidence="1">
    <location>
        <begin position="702"/>
        <end position="724"/>
    </location>
</feature>
<protein>
    <submittedName>
        <fullName evidence="2">Uncharacterized protein</fullName>
    </submittedName>
</protein>
<proteinExistence type="predicted"/>
<sequence length="1008" mass="110010">MTEFFIANNSGDVVYPLKDEEPSTDWSIELVKVLPELNRNGFQFYAHPEAGRAVSFFKGSRGTRNQFYGVLNGTSETDLLKELKQRVEEAFQNQGWMIAETETGGDAIYTGMTTAEVIEDLAIEERYLSRLIKDSQDDEPVELGAPDTITALQMSLFLFEQYGQNIRVSICESGIVDDLPLSDVVVIPNDSEEPGQPVRATKEKLDKIKLESRIDDAKAETERLLFGDENRHDSSGNSPGQIANALNPLSFGGDKFLVETEDQRKYRLNQPLTKYLFTGAAVGLLFSIIIGWMFGIFGSAVNTLTRTIYLHQWPIRVFDAIPQSVAVESWYVVVGCVVTVTLSTVDRRRVQGGLGMAHQVIKNIYEFLVNASADDEVGNNSVVVSELQTGLERIQENSAADDRYGGFLSIVQDHIFTDTAIEVEPAASAERAERRAAAKGFAVGLAAVSLIAGLTGAVAVGIDQLWIPFINGAIAVALLTGGWTLGKGLFRLIWGFYRPLKGFLKEKREWSSTGLFGGIARWNRVKLGLVSLGIVSCIDLWADIWASGEGIAVQALTVAAAETFGRAGFGIENGVELLFFFTLSYLLIWFSTLRYATGEKTYPEMVTVAMVVGVGAVWATGSGELVKGAGAAVGVPLGIIVGVASAKATTELVTTLITTALRAGGVYIIVERIISYQSPLLYDTETQQIVTGTFGFEGLESLSAFVAGELALIIAGVAFLPVAIKTGRNRAQVLILGPQSMGSDDPDKGRIGQMNETKNFITLLYHAMKYRDDIEEITPNNHLSTLIEQPEMDFEDELASSEILDIEFSFTIGGKREGVVTFPYMQEEYLTDSLNDQIDQNKKALSRSSDSEDDGAVSTVADAVVRADVILLLFPVESALEERSGSSPNNDVGQELRYLPVYKDLIYDHLMIGKSDPEIIGVATEAARFAQRQYGAGDGDEIDDEVIRNNFMDLRLTVTDHVANQMITEQLDNGVQGNLYVPIWLAKEGELGSVRGADPIVSSIVDSL</sequence>
<feature type="transmembrane region" description="Helical" evidence="1">
    <location>
        <begin position="466"/>
        <end position="486"/>
    </location>
</feature>
<feature type="transmembrane region" description="Helical" evidence="1">
    <location>
        <begin position="441"/>
        <end position="460"/>
    </location>
</feature>
<feature type="transmembrane region" description="Helical" evidence="1">
    <location>
        <begin position="602"/>
        <end position="619"/>
    </location>
</feature>
<gene>
    <name evidence="2" type="ORF">HZS54_19960</name>
</gene>
<name>A0A7D5P915_9EURY</name>
<dbReference type="RefSeq" id="WP_179918805.1">
    <property type="nucleotide sequence ID" value="NZ_CP058909.1"/>
</dbReference>
<organism evidence="2 3">
    <name type="scientific">Halosimplex pelagicum</name>
    <dbReference type="NCBI Taxonomy" id="869886"/>
    <lineage>
        <taxon>Archaea</taxon>
        <taxon>Methanobacteriati</taxon>
        <taxon>Methanobacteriota</taxon>
        <taxon>Stenosarchaea group</taxon>
        <taxon>Halobacteria</taxon>
        <taxon>Halobacteriales</taxon>
        <taxon>Haloarculaceae</taxon>
        <taxon>Halosimplex</taxon>
    </lineage>
</organism>
<dbReference type="AlphaFoldDB" id="A0A7D5P915"/>
<accession>A0A7D5P915</accession>
<evidence type="ECO:0000313" key="2">
    <source>
        <dbReference type="EMBL" id="QLH83763.1"/>
    </source>
</evidence>
<feature type="transmembrane region" description="Helical" evidence="1">
    <location>
        <begin position="567"/>
        <end position="590"/>
    </location>
</feature>
<feature type="transmembrane region" description="Helical" evidence="1">
    <location>
        <begin position="625"/>
        <end position="645"/>
    </location>
</feature>
<feature type="transmembrane region" description="Helical" evidence="1">
    <location>
        <begin position="275"/>
        <end position="300"/>
    </location>
</feature>
<evidence type="ECO:0000256" key="1">
    <source>
        <dbReference type="SAM" id="Phobius"/>
    </source>
</evidence>
<keyword evidence="3" id="KW-1185">Reference proteome</keyword>
<reference evidence="2 3" key="1">
    <citation type="submission" date="2020-07" db="EMBL/GenBank/DDBJ databases">
        <title>Halosimplex litoreum sp. nov. and Halosimplex rubrum sp. nov., isolated from different salt environments.</title>
        <authorList>
            <person name="Cui H."/>
        </authorList>
    </citation>
    <scope>NUCLEOTIDE SEQUENCE [LARGE SCALE GENOMIC DNA]</scope>
    <source>
        <strain evidence="2 3">R2</strain>
    </source>
</reference>
<feature type="transmembrane region" description="Helical" evidence="1">
    <location>
        <begin position="527"/>
        <end position="547"/>
    </location>
</feature>
<keyword evidence="1" id="KW-0472">Membrane</keyword>
<dbReference type="EMBL" id="CP058909">
    <property type="protein sequence ID" value="QLH83763.1"/>
    <property type="molecule type" value="Genomic_DNA"/>
</dbReference>
<keyword evidence="1" id="KW-1133">Transmembrane helix</keyword>
<dbReference type="KEGG" id="hpel:HZS54_19960"/>
<evidence type="ECO:0000313" key="3">
    <source>
        <dbReference type="Proteomes" id="UP000509346"/>
    </source>
</evidence>
<keyword evidence="1" id="KW-0812">Transmembrane</keyword>
<feature type="transmembrane region" description="Helical" evidence="1">
    <location>
        <begin position="652"/>
        <end position="670"/>
    </location>
</feature>